<gene>
    <name evidence="1" type="ordered locus">Cag_1697</name>
</gene>
<dbReference type="HOGENOM" id="CLU_2567623_0_0_10"/>
<accession>Q3APX7</accession>
<sequence length="81" mass="9002">MRDAQIGHLDVGVGSLMLNYGFWIIVRATLAVAPNKTIHTKQEFAQFFCVGADSISALSSVRAKMDFAPTPYAPEIWINRF</sequence>
<dbReference type="AlphaFoldDB" id="Q3APX7"/>
<evidence type="ECO:0000313" key="1">
    <source>
        <dbReference type="EMBL" id="ABB28948.1"/>
    </source>
</evidence>
<dbReference type="KEGG" id="cch:Cag_1697"/>
<protein>
    <submittedName>
        <fullName evidence="1">Uncharacterized protein</fullName>
    </submittedName>
</protein>
<organism evidence="1">
    <name type="scientific">Chlorobium chlorochromatii (strain CaD3)</name>
    <dbReference type="NCBI Taxonomy" id="340177"/>
    <lineage>
        <taxon>Bacteria</taxon>
        <taxon>Pseudomonadati</taxon>
        <taxon>Chlorobiota</taxon>
        <taxon>Chlorobiia</taxon>
        <taxon>Chlorobiales</taxon>
        <taxon>Chlorobiaceae</taxon>
        <taxon>Chlorobium/Pelodictyon group</taxon>
        <taxon>Chlorobium</taxon>
    </lineage>
</organism>
<name>Q3APX7_CHLCH</name>
<proteinExistence type="predicted"/>
<dbReference type="EMBL" id="CP000108">
    <property type="protein sequence ID" value="ABB28948.1"/>
    <property type="molecule type" value="Genomic_DNA"/>
</dbReference>
<reference evidence="1" key="1">
    <citation type="submission" date="2005-08" db="EMBL/GenBank/DDBJ databases">
        <title>Complete sequence of Chlorobium chlorochromatii CaD3.</title>
        <authorList>
            <person name="Copeland A."/>
            <person name="Lucas S."/>
            <person name="Lapidus A."/>
            <person name="Barry K."/>
            <person name="Detter J.C."/>
            <person name="Glavina T."/>
            <person name="Hammon N."/>
            <person name="Israni S."/>
            <person name="Pitluck S."/>
            <person name="Bryant D."/>
            <person name="Schmutz J."/>
            <person name="Larimer F."/>
            <person name="Land M."/>
            <person name="Kyrpides N."/>
            <person name="Ivanova N."/>
            <person name="Richardson P."/>
        </authorList>
    </citation>
    <scope>NUCLEOTIDE SEQUENCE [LARGE SCALE GENOMIC DNA]</scope>
    <source>
        <strain evidence="1">CaD3</strain>
    </source>
</reference>